<accession>A0ABY2H6X7</accession>
<proteinExistence type="predicted"/>
<keyword evidence="2" id="KW-1185">Reference proteome</keyword>
<dbReference type="RefSeq" id="XP_073559692.1">
    <property type="nucleotide sequence ID" value="XM_073702195.1"/>
</dbReference>
<dbReference type="GeneID" id="300576645"/>
<organism evidence="1 2">
    <name type="scientific">Trichoderma ghanense</name>
    <dbReference type="NCBI Taxonomy" id="65468"/>
    <lineage>
        <taxon>Eukaryota</taxon>
        <taxon>Fungi</taxon>
        <taxon>Dikarya</taxon>
        <taxon>Ascomycota</taxon>
        <taxon>Pezizomycotina</taxon>
        <taxon>Sordariomycetes</taxon>
        <taxon>Hypocreomycetidae</taxon>
        <taxon>Hypocreales</taxon>
        <taxon>Hypocreaceae</taxon>
        <taxon>Trichoderma</taxon>
    </lineage>
</organism>
<comment type="caution">
    <text evidence="1">The sequence shown here is derived from an EMBL/GenBank/DDBJ whole genome shotgun (WGS) entry which is preliminary data.</text>
</comment>
<dbReference type="Proteomes" id="UP001642720">
    <property type="component" value="Unassembled WGS sequence"/>
</dbReference>
<protein>
    <recommendedName>
        <fullName evidence="3">Hydrophobin</fullName>
    </recommendedName>
</protein>
<sequence length="75" mass="8205">MSCWPPCEPEHTTESLVVILVPSSPCDPEAQLVRIMPHCVGLPAAYEGPFCGLTLPKEKCCTRVDSMAWTRTCSP</sequence>
<evidence type="ECO:0000313" key="1">
    <source>
        <dbReference type="EMBL" id="TFB03491.1"/>
    </source>
</evidence>
<evidence type="ECO:0008006" key="3">
    <source>
        <dbReference type="Google" id="ProtNLM"/>
    </source>
</evidence>
<evidence type="ECO:0000313" key="2">
    <source>
        <dbReference type="Proteomes" id="UP001642720"/>
    </source>
</evidence>
<gene>
    <name evidence="1" type="ORF">CCMA1212_004912</name>
</gene>
<name>A0ABY2H6X7_9HYPO</name>
<dbReference type="EMBL" id="PPTA01000005">
    <property type="protein sequence ID" value="TFB03491.1"/>
    <property type="molecule type" value="Genomic_DNA"/>
</dbReference>
<reference evidence="1 2" key="1">
    <citation type="submission" date="2018-01" db="EMBL/GenBank/DDBJ databases">
        <title>Genome characterization of the sugarcane-associated fungus Trichoderma ghanense CCMA-1212 and their application in lignocelulose bioconversion.</title>
        <authorList>
            <person name="Steindorff A.S."/>
            <person name="Mendes T.D."/>
            <person name="Vilela E.S.D."/>
            <person name="Rodrigues D.S."/>
            <person name="Formighieri E.F."/>
            <person name="Melo I.S."/>
            <person name="Favaro L.C.L."/>
        </authorList>
    </citation>
    <scope>NUCLEOTIDE SEQUENCE [LARGE SCALE GENOMIC DNA]</scope>
    <source>
        <strain evidence="1 2">CCMA-1212</strain>
    </source>
</reference>